<organism evidence="3 4">
    <name type="scientific">Aphanomyces euteiches</name>
    <dbReference type="NCBI Taxonomy" id="100861"/>
    <lineage>
        <taxon>Eukaryota</taxon>
        <taxon>Sar</taxon>
        <taxon>Stramenopiles</taxon>
        <taxon>Oomycota</taxon>
        <taxon>Saprolegniomycetes</taxon>
        <taxon>Saprolegniales</taxon>
        <taxon>Verrucalvaceae</taxon>
        <taxon>Aphanomyces</taxon>
    </lineage>
</organism>
<feature type="region of interest" description="Disordered" evidence="1">
    <location>
        <begin position="203"/>
        <end position="229"/>
    </location>
</feature>
<dbReference type="AlphaFoldDB" id="A0A6G0X6P4"/>
<dbReference type="VEuPathDB" id="FungiDB:AeMF1_019951"/>
<sequence length="251" mass="25628">MKTTAFVVAAVASSVSATQCTTAQISPVTQAVQNSANAIPCTSKATFSFSEFISNPDLLPSETQVATAAKNANCKALVTELQSLTISANCEWWGVPLKTLLQYNLDAWVTTKQAYLSSATDAPSTTPAPTDGSGSGDTPEPTTTKPKTTTAAPNTTKAANTTTVAPTTTIVVTTTQAPTNSTNNTNTTLPTTAVITAAPETDAPFVTDPETPEPTLATTTRAPTTTKAPSSASHIACSIAAVLVVATATLM</sequence>
<feature type="signal peptide" evidence="2">
    <location>
        <begin position="1"/>
        <end position="17"/>
    </location>
</feature>
<feature type="region of interest" description="Disordered" evidence="1">
    <location>
        <begin position="117"/>
        <end position="163"/>
    </location>
</feature>
<proteinExistence type="predicted"/>
<dbReference type="GO" id="GO:0005576">
    <property type="term" value="C:extracellular region"/>
    <property type="evidence" value="ECO:0007669"/>
    <property type="project" value="InterPro"/>
</dbReference>
<keyword evidence="4" id="KW-1185">Reference proteome</keyword>
<protein>
    <submittedName>
        <fullName evidence="3">Uncharacterized protein</fullName>
    </submittedName>
</protein>
<feature type="compositionally biased region" description="Low complexity" evidence="1">
    <location>
        <begin position="207"/>
        <end position="229"/>
    </location>
</feature>
<keyword evidence="2" id="KW-0732">Signal</keyword>
<evidence type="ECO:0000313" key="3">
    <source>
        <dbReference type="EMBL" id="KAF0735546.1"/>
    </source>
</evidence>
<name>A0A6G0X6P4_9STRA</name>
<evidence type="ECO:0000256" key="2">
    <source>
        <dbReference type="SAM" id="SignalP"/>
    </source>
</evidence>
<evidence type="ECO:0000256" key="1">
    <source>
        <dbReference type="SAM" id="MobiDB-lite"/>
    </source>
</evidence>
<reference evidence="3 4" key="1">
    <citation type="submission" date="2019-07" db="EMBL/GenBank/DDBJ databases">
        <title>Genomics analysis of Aphanomyces spp. identifies a new class of oomycete effector associated with host adaptation.</title>
        <authorList>
            <person name="Gaulin E."/>
        </authorList>
    </citation>
    <scope>NUCLEOTIDE SEQUENCE [LARGE SCALE GENOMIC DNA]</scope>
    <source>
        <strain evidence="3 4">ATCC 201684</strain>
    </source>
</reference>
<feature type="chain" id="PRO_5026160046" evidence="2">
    <location>
        <begin position="18"/>
        <end position="251"/>
    </location>
</feature>
<evidence type="ECO:0000313" key="4">
    <source>
        <dbReference type="Proteomes" id="UP000481153"/>
    </source>
</evidence>
<dbReference type="InterPro" id="IPR036470">
    <property type="entry name" value="Elicitin_sf"/>
</dbReference>
<accession>A0A6G0X6P4</accession>
<dbReference type="Gene3D" id="1.10.239.10">
    <property type="entry name" value="Elicitin domain"/>
    <property type="match status" value="1"/>
</dbReference>
<dbReference type="Proteomes" id="UP000481153">
    <property type="component" value="Unassembled WGS sequence"/>
</dbReference>
<dbReference type="EMBL" id="VJMJ01000095">
    <property type="protein sequence ID" value="KAF0735546.1"/>
    <property type="molecule type" value="Genomic_DNA"/>
</dbReference>
<gene>
    <name evidence="3" type="ORF">Ae201684_008026</name>
</gene>
<comment type="caution">
    <text evidence="3">The sequence shown here is derived from an EMBL/GenBank/DDBJ whole genome shotgun (WGS) entry which is preliminary data.</text>
</comment>